<name>A0A1N7BHE0_9FIRM</name>
<keyword evidence="2" id="KW-0472">Membrane</keyword>
<dbReference type="GO" id="GO:0030435">
    <property type="term" value="P:sporulation resulting in formation of a cellular spore"/>
    <property type="evidence" value="ECO:0007669"/>
    <property type="project" value="InterPro"/>
</dbReference>
<dbReference type="PANTHER" id="PTHR30032">
    <property type="entry name" value="N-ACETYLMURAMOYL-L-ALANINE AMIDASE-RELATED"/>
    <property type="match status" value="1"/>
</dbReference>
<dbReference type="GO" id="GO:0030288">
    <property type="term" value="C:outer membrane-bounded periplasmic space"/>
    <property type="evidence" value="ECO:0007669"/>
    <property type="project" value="TreeGrafter"/>
</dbReference>
<dbReference type="Gene3D" id="1.25.40.10">
    <property type="entry name" value="Tetratricopeptide repeat domain"/>
    <property type="match status" value="2"/>
</dbReference>
<accession>A0A1N7BHE0</accession>
<dbReference type="Proteomes" id="UP000185669">
    <property type="component" value="Unassembled WGS sequence"/>
</dbReference>
<keyword evidence="1" id="KW-0802">TPR repeat</keyword>
<dbReference type="RefSeq" id="WP_076546048.1">
    <property type="nucleotide sequence ID" value="NZ_FTNC01000031.1"/>
</dbReference>
<dbReference type="InterPro" id="IPR051922">
    <property type="entry name" value="Bact_Sporulation_Assoc"/>
</dbReference>
<dbReference type="EMBL" id="FTNC01000031">
    <property type="protein sequence ID" value="SIR50778.1"/>
    <property type="molecule type" value="Genomic_DNA"/>
</dbReference>
<keyword evidence="2" id="KW-1133">Transmembrane helix</keyword>
<gene>
    <name evidence="4" type="ORF">SAMN05421834_13122</name>
</gene>
<sequence length="697" mass="80876">MKKVFRLIIISALLLGIFIPVVDHFYQEKDKVSLTMAQDSRDRNISELLKLAKEAYYEGNYQSAENHYLEIIELDPFNLESRRNLAVIYNDQNKLQAENRTLLQLAILSNQSQDYLDLAVNFYEINNNLASIFILENKINLDIDQKSLLFQKYYYLIKNNLDLKKIEKAEEYLMKITNLKINQSEIYLLSAELNRYQNNFKQAFENYQAAYQANRSQTYLFKNMAEMLELAGEEIEAYNYWQRTLSYGWFRDLAYQKINQYQNKYPQLKPDEDKKDKPEEINPFALEASWREVEEINNQKKTQLLRIGLQENNKHLLFQYSAPFSVVYDGKIIYRGQAKKNYLLEIDAGSLFIRTEENRVKLGSSKLEYQIYSSQENSSFYVYNISYGQGYFWQGSGNRQYRGNMIISGKGTEFTLINQIELTPYLISVVPSEIYASWPIESLKAQAVAARSYTLSNLGRHRSDGYDLCSSVHCAAYKGIMSENQRTTEAVLSTEGESAVFEGRVIEAVFSSNSGGFTERSDQIWSADLPYLRGANQMKSNDYNFPLAPVKLQQWLFYTPESYSKDYGSSNYRWQLRIPAEVIEYRSELNKIKKIEVNQRAQGGTITSLSIYSDQESKNYSVSQIRRVLGGLKSSRFYFDSHYDQNGYLKELYVYGSGWGHNLGLDQSASAGMGAAGWDYREIIKHFYPGVEIKQVD</sequence>
<dbReference type="STRING" id="56779.SAMN05421834_13122"/>
<evidence type="ECO:0000313" key="4">
    <source>
        <dbReference type="EMBL" id="SIR50778.1"/>
    </source>
</evidence>
<proteinExistence type="predicted"/>
<dbReference type="InterPro" id="IPR013486">
    <property type="entry name" value="SpoIID/LytB"/>
</dbReference>
<dbReference type="NCBIfam" id="TIGR02669">
    <property type="entry name" value="SpoIID_LytB"/>
    <property type="match status" value="1"/>
</dbReference>
<keyword evidence="5" id="KW-1185">Reference proteome</keyword>
<dbReference type="SUPFAM" id="SSF48452">
    <property type="entry name" value="TPR-like"/>
    <property type="match status" value="1"/>
</dbReference>
<dbReference type="InterPro" id="IPR019734">
    <property type="entry name" value="TPR_rpt"/>
</dbReference>
<dbReference type="InterPro" id="IPR013693">
    <property type="entry name" value="SpoIID/LytB_N"/>
</dbReference>
<feature type="transmembrane region" description="Helical" evidence="2">
    <location>
        <begin position="7"/>
        <end position="26"/>
    </location>
</feature>
<dbReference type="AlphaFoldDB" id="A0A1N7BHE0"/>
<evidence type="ECO:0000259" key="3">
    <source>
        <dbReference type="Pfam" id="PF08486"/>
    </source>
</evidence>
<keyword evidence="2" id="KW-0812">Transmembrane</keyword>
<evidence type="ECO:0000256" key="2">
    <source>
        <dbReference type="SAM" id="Phobius"/>
    </source>
</evidence>
<organism evidence="4 5">
    <name type="scientific">Halanaerobium kushneri</name>
    <dbReference type="NCBI Taxonomy" id="56779"/>
    <lineage>
        <taxon>Bacteria</taxon>
        <taxon>Bacillati</taxon>
        <taxon>Bacillota</taxon>
        <taxon>Clostridia</taxon>
        <taxon>Halanaerobiales</taxon>
        <taxon>Halanaerobiaceae</taxon>
        <taxon>Halanaerobium</taxon>
    </lineage>
</organism>
<reference evidence="5" key="1">
    <citation type="submission" date="2017-01" db="EMBL/GenBank/DDBJ databases">
        <authorList>
            <person name="Varghese N."/>
            <person name="Submissions S."/>
        </authorList>
    </citation>
    <scope>NUCLEOTIDE SEQUENCE [LARGE SCALE GENOMIC DNA]</scope>
    <source>
        <strain evidence="5">ATCC 700103</strain>
    </source>
</reference>
<feature type="domain" description="Sporulation stage II protein D amidase enhancer LytB N-terminal" evidence="3">
    <location>
        <begin position="412"/>
        <end position="498"/>
    </location>
</feature>
<evidence type="ECO:0000313" key="5">
    <source>
        <dbReference type="Proteomes" id="UP000185669"/>
    </source>
</evidence>
<evidence type="ECO:0000256" key="1">
    <source>
        <dbReference type="PROSITE-ProRule" id="PRU00339"/>
    </source>
</evidence>
<dbReference type="SMART" id="SM00028">
    <property type="entry name" value="TPR"/>
    <property type="match status" value="2"/>
</dbReference>
<dbReference type="OrthoDB" id="9794671at2"/>
<feature type="repeat" description="TPR" evidence="1">
    <location>
        <begin position="45"/>
        <end position="78"/>
    </location>
</feature>
<dbReference type="PANTHER" id="PTHR30032:SF4">
    <property type="entry name" value="AMIDASE ENHANCER"/>
    <property type="match status" value="1"/>
</dbReference>
<dbReference type="PROSITE" id="PS50005">
    <property type="entry name" value="TPR"/>
    <property type="match status" value="1"/>
</dbReference>
<dbReference type="InterPro" id="IPR011990">
    <property type="entry name" value="TPR-like_helical_dom_sf"/>
</dbReference>
<protein>
    <submittedName>
        <fullName evidence="4">SpoIID/LytB domain protein</fullName>
    </submittedName>
</protein>
<dbReference type="Pfam" id="PF08486">
    <property type="entry name" value="SpoIID"/>
    <property type="match status" value="1"/>
</dbReference>